<name>A0A1I4D763_9EURY</name>
<sequence>MANQHILDELIQHAFDLQQYSNTPTEGIDRLDTDDLVDVVRHRSILELLFDGPRDRRDIEDALDISRATSHRFTRWLEEHELAERVGGQFVLTGKGEVVAESVLRFERDLVTADRLSPLLDAICESHQEFVVEPFAGATVTVPTPTDPYGPMSRFLSLLRDSETFRGFNTTHMVPPSLATVSDPVLDGRDVELIYLPDVVEQLRADDPSRLDAALEAGSLTLRTRDALPYGLAIFDDRVGIGGYDEETGAMRVFVDTDTVLAREWAERVYDTYRRHSTPLDDSSLTAESV</sequence>
<evidence type="ECO:0000313" key="4">
    <source>
        <dbReference type="Proteomes" id="UP000199607"/>
    </source>
</evidence>
<dbReference type="SUPFAM" id="SSF46785">
    <property type="entry name" value="Winged helix' DNA-binding domain"/>
    <property type="match status" value="1"/>
</dbReference>
<organism evidence="3 4">
    <name type="scientific">Halogranum rubrum</name>
    <dbReference type="NCBI Taxonomy" id="553466"/>
    <lineage>
        <taxon>Archaea</taxon>
        <taxon>Methanobacteriati</taxon>
        <taxon>Methanobacteriota</taxon>
        <taxon>Stenosarchaea group</taxon>
        <taxon>Halobacteria</taxon>
        <taxon>Halobacteriales</taxon>
        <taxon>Haloferacaceae</taxon>
    </lineage>
</organism>
<accession>A0A1I4D763</accession>
<dbReference type="EMBL" id="FOTC01000001">
    <property type="protein sequence ID" value="SFK87996.1"/>
    <property type="molecule type" value="Genomic_DNA"/>
</dbReference>
<reference evidence="4" key="1">
    <citation type="submission" date="2016-10" db="EMBL/GenBank/DDBJ databases">
        <authorList>
            <person name="Varghese N."/>
            <person name="Submissions S."/>
        </authorList>
    </citation>
    <scope>NUCLEOTIDE SEQUENCE [LARGE SCALE GENOMIC DNA]</scope>
    <source>
        <strain evidence="4">CGMCC 1.7738</strain>
    </source>
</reference>
<dbReference type="InterPro" id="IPR057527">
    <property type="entry name" value="HVO_A0261-like_N"/>
</dbReference>
<protein>
    <submittedName>
        <fullName evidence="3">Predicted transcriptional regulator, contains HTH domain</fullName>
    </submittedName>
</protein>
<dbReference type="InterPro" id="IPR013561">
    <property type="entry name" value="FilR1_middle_dom"/>
</dbReference>
<keyword evidence="4" id="KW-1185">Reference proteome</keyword>
<dbReference type="RefSeq" id="WP_089867955.1">
    <property type="nucleotide sequence ID" value="NZ_FOTC01000001.1"/>
</dbReference>
<evidence type="ECO:0000313" key="3">
    <source>
        <dbReference type="EMBL" id="SFK87996.1"/>
    </source>
</evidence>
<gene>
    <name evidence="3" type="ORF">SAMN04487950_1601</name>
</gene>
<dbReference type="STRING" id="553466.SAMN04487950_1601"/>
<feature type="domain" description="HVO-A0261-like N-terminal" evidence="2">
    <location>
        <begin position="32"/>
        <end position="115"/>
    </location>
</feature>
<dbReference type="Pfam" id="PF08350">
    <property type="entry name" value="FilR1_middle"/>
    <property type="match status" value="1"/>
</dbReference>
<dbReference type="AlphaFoldDB" id="A0A1I4D763"/>
<feature type="domain" description="Methanogenesis regulatory protein FilR1 middle" evidence="1">
    <location>
        <begin position="148"/>
        <end position="275"/>
    </location>
</feature>
<evidence type="ECO:0000259" key="2">
    <source>
        <dbReference type="Pfam" id="PF25213"/>
    </source>
</evidence>
<proteinExistence type="predicted"/>
<dbReference type="Proteomes" id="UP000199607">
    <property type="component" value="Unassembled WGS sequence"/>
</dbReference>
<dbReference type="Pfam" id="PF25213">
    <property type="entry name" value="HVO_A0261_N"/>
    <property type="match status" value="1"/>
</dbReference>
<evidence type="ECO:0000259" key="1">
    <source>
        <dbReference type="Pfam" id="PF08350"/>
    </source>
</evidence>
<dbReference type="InterPro" id="IPR036390">
    <property type="entry name" value="WH_DNA-bd_sf"/>
</dbReference>